<feature type="compositionally biased region" description="Basic residues" evidence="1">
    <location>
        <begin position="328"/>
        <end position="341"/>
    </location>
</feature>
<dbReference type="GO" id="GO:0000182">
    <property type="term" value="F:rDNA binding"/>
    <property type="evidence" value="ECO:0007669"/>
    <property type="project" value="TreeGrafter"/>
</dbReference>
<organism evidence="3 4">
    <name type="scientific">Agrocybe pediades</name>
    <dbReference type="NCBI Taxonomy" id="84607"/>
    <lineage>
        <taxon>Eukaryota</taxon>
        <taxon>Fungi</taxon>
        <taxon>Dikarya</taxon>
        <taxon>Basidiomycota</taxon>
        <taxon>Agaricomycotina</taxon>
        <taxon>Agaricomycetes</taxon>
        <taxon>Agaricomycetidae</taxon>
        <taxon>Agaricales</taxon>
        <taxon>Agaricineae</taxon>
        <taxon>Strophariaceae</taxon>
        <taxon>Agrocybe</taxon>
    </lineage>
</organism>
<dbReference type="PANTHER" id="PTHR28079:SF1">
    <property type="entry name" value="RNA POLYMERASE I-SPECIFIC TRANSCRIPTION INITIATION FACTOR RRN5"/>
    <property type="match status" value="1"/>
</dbReference>
<reference evidence="3 4" key="1">
    <citation type="submission" date="2019-12" db="EMBL/GenBank/DDBJ databases">
        <authorList>
            <person name="Floudas D."/>
            <person name="Bentzer J."/>
            <person name="Ahren D."/>
            <person name="Johansson T."/>
            <person name="Persson P."/>
            <person name="Tunlid A."/>
        </authorList>
    </citation>
    <scope>NUCLEOTIDE SEQUENCE [LARGE SCALE GENOMIC DNA]</scope>
    <source>
        <strain evidence="3 4">CBS 102.39</strain>
    </source>
</reference>
<dbReference type="GO" id="GO:0000500">
    <property type="term" value="C:RNA polymerase I upstream activating factor complex"/>
    <property type="evidence" value="ECO:0007669"/>
    <property type="project" value="InterPro"/>
</dbReference>
<evidence type="ECO:0000259" key="2">
    <source>
        <dbReference type="PROSITE" id="PS50807"/>
    </source>
</evidence>
<sequence>MTKSNPTVRRTMRTEDVLNYAQDLQAHQDCFRAHLDGKLETPYPLLPSFLPPASYWTSSEKDLFFHGLSIYSRFRPDMIAGHIKSKSTLDVCLFLDALQRGAEQDIAVHKASTNYRNDMDQAMEVTDEWVAREEALAASLTEASTCRWSVANSENDSCSSHTKHECTCPYDQHRVPEQGGASSSGKMEVDEYLNHLDSTCLMVLESIIREAEAEAQEPGDLESDVYTQESKQHGKHGTETNGPPASAADEEMLDLEPNNQSLDTLTDARTRNDIDGIHKHDIDDAEMRRRIKNRIYMRRKRAEKAGRPILPGIVKLRPGRQIRERKPPKPRPTKYKSRKSTRGSTKEPSGDSHDPKHDISPTNDNASDSGDEHLQYEKHSKGGVTKMYRIKKIFLDNGIDDTLLKSLELNFFSFSAVRRLFRLLHLLDGNGQVSVSTHTMLLASGILKEFVSEIVRRVIITKEQEIRLKRSLKIWKYDRDEITGENMAECLNTMGLGSLKEKLFQRMSVGEEENVPPPNPEILMDDEKKALRSRSTQFTLPQSLLWCCFPNAQKLPVVDDVLPEEIDEAALRRELDDEEELDAEDAAKSKEYQDSLWNIL</sequence>
<feature type="region of interest" description="Disordered" evidence="1">
    <location>
        <begin position="297"/>
        <end position="378"/>
    </location>
</feature>
<protein>
    <recommendedName>
        <fullName evidence="2">GCM domain-containing protein</fullName>
    </recommendedName>
</protein>
<dbReference type="InterPro" id="IPR003902">
    <property type="entry name" value="Tscrpt_reg_GCM"/>
</dbReference>
<gene>
    <name evidence="3" type="ORF">D9613_000696</name>
</gene>
<proteinExistence type="predicted"/>
<feature type="domain" description="GCM" evidence="2">
    <location>
        <begin position="1"/>
        <end position="89"/>
    </location>
</feature>
<dbReference type="EMBL" id="JAACJL010000015">
    <property type="protein sequence ID" value="KAF4620971.1"/>
    <property type="molecule type" value="Genomic_DNA"/>
</dbReference>
<dbReference type="GO" id="GO:0042790">
    <property type="term" value="P:nucleolar large rRNA transcription by RNA polymerase I"/>
    <property type="evidence" value="ECO:0007669"/>
    <property type="project" value="InterPro"/>
</dbReference>
<keyword evidence="4" id="KW-1185">Reference proteome</keyword>
<dbReference type="PANTHER" id="PTHR28079">
    <property type="entry name" value="RNA POLYMERASE I-SPECIFIC TRANSCRIPTION INITIATION FACTOR RRN5"/>
    <property type="match status" value="1"/>
</dbReference>
<dbReference type="InterPro" id="IPR039601">
    <property type="entry name" value="Rrn5"/>
</dbReference>
<evidence type="ECO:0000256" key="1">
    <source>
        <dbReference type="SAM" id="MobiDB-lite"/>
    </source>
</evidence>
<feature type="compositionally biased region" description="Basic and acidic residues" evidence="1">
    <location>
        <begin position="344"/>
        <end position="359"/>
    </location>
</feature>
<comment type="caution">
    <text evidence="3">The sequence shown here is derived from an EMBL/GenBank/DDBJ whole genome shotgun (WGS) entry which is preliminary data.</text>
</comment>
<dbReference type="GO" id="GO:0006361">
    <property type="term" value="P:transcription initiation at RNA polymerase I promoter"/>
    <property type="evidence" value="ECO:0007669"/>
    <property type="project" value="TreeGrafter"/>
</dbReference>
<dbReference type="Proteomes" id="UP000521872">
    <property type="component" value="Unassembled WGS sequence"/>
</dbReference>
<evidence type="ECO:0000313" key="4">
    <source>
        <dbReference type="Proteomes" id="UP000521872"/>
    </source>
</evidence>
<accession>A0A8H4R1A9</accession>
<name>A0A8H4R1A9_9AGAR</name>
<evidence type="ECO:0000313" key="3">
    <source>
        <dbReference type="EMBL" id="KAF4620971.1"/>
    </source>
</evidence>
<feature type="compositionally biased region" description="Acidic residues" evidence="1">
    <location>
        <begin position="213"/>
        <end position="223"/>
    </location>
</feature>
<dbReference type="GO" id="GO:0006355">
    <property type="term" value="P:regulation of DNA-templated transcription"/>
    <property type="evidence" value="ECO:0007669"/>
    <property type="project" value="InterPro"/>
</dbReference>
<dbReference type="PROSITE" id="PS50807">
    <property type="entry name" value="GCM"/>
    <property type="match status" value="1"/>
</dbReference>
<feature type="region of interest" description="Disordered" evidence="1">
    <location>
        <begin position="213"/>
        <end position="248"/>
    </location>
</feature>
<dbReference type="AlphaFoldDB" id="A0A8H4R1A9"/>
<dbReference type="GO" id="GO:0001181">
    <property type="term" value="F:RNA polymerase I general transcription initiation factor activity"/>
    <property type="evidence" value="ECO:0007669"/>
    <property type="project" value="TreeGrafter"/>
</dbReference>